<name>A0ABQ0RWL7_9PSEU</name>
<dbReference type="EMBL" id="BJNH01000020">
    <property type="protein sequence ID" value="GEC25043.1"/>
    <property type="molecule type" value="Genomic_DNA"/>
</dbReference>
<evidence type="ECO:0000313" key="2">
    <source>
        <dbReference type="EMBL" id="GEC25043.1"/>
    </source>
</evidence>
<sequence>MRAQGGAARGGTAWGGTAWTQGGMGMGGAGATASRWPTQKRDCSAVHNRKPVNGR</sequence>
<comment type="caution">
    <text evidence="2">The sequence shown here is derived from an EMBL/GenBank/DDBJ whole genome shotgun (WGS) entry which is preliminary data.</text>
</comment>
<feature type="region of interest" description="Disordered" evidence="1">
    <location>
        <begin position="1"/>
        <end position="55"/>
    </location>
</feature>
<dbReference type="Proteomes" id="UP000320693">
    <property type="component" value="Unassembled WGS sequence"/>
</dbReference>
<organism evidence="2 3">
    <name type="scientific">Pseudonocardia saturnea</name>
    <dbReference type="NCBI Taxonomy" id="33909"/>
    <lineage>
        <taxon>Bacteria</taxon>
        <taxon>Bacillati</taxon>
        <taxon>Actinomycetota</taxon>
        <taxon>Actinomycetes</taxon>
        <taxon>Pseudonocardiales</taxon>
        <taxon>Pseudonocardiaceae</taxon>
        <taxon>Pseudonocardia</taxon>
    </lineage>
</organism>
<reference evidence="2 3" key="1">
    <citation type="submission" date="2019-06" db="EMBL/GenBank/DDBJ databases">
        <title>Whole genome shotgun sequence of Pseudonocardia saturnea NBRC 14499.</title>
        <authorList>
            <person name="Hosoyama A."/>
            <person name="Uohara A."/>
            <person name="Ohji S."/>
            <person name="Ichikawa N."/>
        </authorList>
    </citation>
    <scope>NUCLEOTIDE SEQUENCE [LARGE SCALE GENOMIC DNA]</scope>
    <source>
        <strain evidence="2 3">NBRC 14499</strain>
    </source>
</reference>
<evidence type="ECO:0000313" key="3">
    <source>
        <dbReference type="Proteomes" id="UP000320693"/>
    </source>
</evidence>
<proteinExistence type="predicted"/>
<keyword evidence="3" id="KW-1185">Reference proteome</keyword>
<accession>A0ABQ0RWL7</accession>
<gene>
    <name evidence="2" type="ORF">PSA01_20720</name>
</gene>
<evidence type="ECO:0000256" key="1">
    <source>
        <dbReference type="SAM" id="MobiDB-lite"/>
    </source>
</evidence>
<protein>
    <submittedName>
        <fullName evidence="2">Uncharacterized protein</fullName>
    </submittedName>
</protein>